<accession>A0A1U7Z669</accession>
<dbReference type="OrthoDB" id="1937287at2759"/>
<proteinExistence type="predicted"/>
<dbReference type="KEGG" id="nnu:104590797"/>
<protein>
    <submittedName>
        <fullName evidence="2">Uncharacterized protein LOC104590797</fullName>
    </submittedName>
</protein>
<dbReference type="InterPro" id="IPR021109">
    <property type="entry name" value="Peptidase_aspartic_dom_sf"/>
</dbReference>
<organism evidence="1 2">
    <name type="scientific">Nelumbo nucifera</name>
    <name type="common">Sacred lotus</name>
    <dbReference type="NCBI Taxonomy" id="4432"/>
    <lineage>
        <taxon>Eukaryota</taxon>
        <taxon>Viridiplantae</taxon>
        <taxon>Streptophyta</taxon>
        <taxon>Embryophyta</taxon>
        <taxon>Tracheophyta</taxon>
        <taxon>Spermatophyta</taxon>
        <taxon>Magnoliopsida</taxon>
        <taxon>Proteales</taxon>
        <taxon>Nelumbonaceae</taxon>
        <taxon>Nelumbo</taxon>
    </lineage>
</organism>
<dbReference type="RefSeq" id="XP_010247843.1">
    <property type="nucleotide sequence ID" value="XM_010249541.1"/>
</dbReference>
<name>A0A1U7Z669_NELNU</name>
<evidence type="ECO:0000313" key="1">
    <source>
        <dbReference type="Proteomes" id="UP000189703"/>
    </source>
</evidence>
<dbReference type="PANTHER" id="PTHR33067">
    <property type="entry name" value="RNA-DIRECTED DNA POLYMERASE-RELATED"/>
    <property type="match status" value="1"/>
</dbReference>
<dbReference type="Proteomes" id="UP000189703">
    <property type="component" value="Unplaced"/>
</dbReference>
<dbReference type="eggNOG" id="KOG0017">
    <property type="taxonomic scope" value="Eukaryota"/>
</dbReference>
<feature type="non-terminal residue" evidence="2">
    <location>
        <position position="229"/>
    </location>
</feature>
<dbReference type="CDD" id="cd00303">
    <property type="entry name" value="retropepsin_like"/>
    <property type="match status" value="1"/>
</dbReference>
<sequence length="229" mass="26077">MHQQPQVPFPNRLKQQKMEKEFAKFLEIFKSLHIIIPFADALAQMPHYARFLKELLANKKKLGDVATIALNEECSAILLNRLPQKLKDLGSFTIRCTIGSLKIEKALCDLGANINLMPFSIFKKLGLGEPQPTRVAFQLVDRSIRHPRGIIEDVLVKVDKFIFLVDFIVLDMQEDVEVQLILATIDVQQGQLSLRIQDEEIIFKIFDAMKHAPSSDDSCYVIDAIDMTI</sequence>
<dbReference type="PANTHER" id="PTHR33067:SF35">
    <property type="entry name" value="ASPARTIC PEPTIDASE DDI1-TYPE DOMAIN-CONTAINING PROTEIN"/>
    <property type="match status" value="1"/>
</dbReference>
<dbReference type="GeneID" id="104590797"/>
<gene>
    <name evidence="2" type="primary">LOC104590797</name>
</gene>
<dbReference type="OMA" id="HYSANYT"/>
<dbReference type="AlphaFoldDB" id="A0A1U7Z669"/>
<keyword evidence="1" id="KW-1185">Reference proteome</keyword>
<evidence type="ECO:0000313" key="2">
    <source>
        <dbReference type="RefSeq" id="XP_010247843.1"/>
    </source>
</evidence>
<dbReference type="InParanoid" id="A0A1U7Z669"/>
<dbReference type="Gene3D" id="2.40.70.10">
    <property type="entry name" value="Acid Proteases"/>
    <property type="match status" value="1"/>
</dbReference>
<reference evidence="2" key="1">
    <citation type="submission" date="2025-08" db="UniProtKB">
        <authorList>
            <consortium name="RefSeq"/>
        </authorList>
    </citation>
    <scope>IDENTIFICATION</scope>
</reference>